<keyword evidence="3" id="KW-1185">Reference proteome</keyword>
<protein>
    <submittedName>
        <fullName evidence="2">Uncharacterized protein</fullName>
    </submittedName>
</protein>
<sequence>MKLSYRGHREFTDEKPPEKQAGSRFPAEKCVKASYETGTDSLDSLCYRLDIRGTTICGRFLEMSGIVLRKDGWFSLCVDDFERVVPFVWKKREDKDLG</sequence>
<evidence type="ECO:0000313" key="2">
    <source>
        <dbReference type="EMBL" id="GBM05798.1"/>
    </source>
</evidence>
<comment type="caution">
    <text evidence="2">The sequence shown here is derived from an EMBL/GenBank/DDBJ whole genome shotgun (WGS) entry which is preliminary data.</text>
</comment>
<proteinExistence type="predicted"/>
<organism evidence="2 3">
    <name type="scientific">Araneus ventricosus</name>
    <name type="common">Orbweaver spider</name>
    <name type="synonym">Epeira ventricosa</name>
    <dbReference type="NCBI Taxonomy" id="182803"/>
    <lineage>
        <taxon>Eukaryota</taxon>
        <taxon>Metazoa</taxon>
        <taxon>Ecdysozoa</taxon>
        <taxon>Arthropoda</taxon>
        <taxon>Chelicerata</taxon>
        <taxon>Arachnida</taxon>
        <taxon>Araneae</taxon>
        <taxon>Araneomorphae</taxon>
        <taxon>Entelegynae</taxon>
        <taxon>Araneoidea</taxon>
        <taxon>Araneidae</taxon>
        <taxon>Araneus</taxon>
    </lineage>
</organism>
<gene>
    <name evidence="2" type="ORF">AVEN_274_1</name>
</gene>
<feature type="compositionally biased region" description="Basic and acidic residues" evidence="1">
    <location>
        <begin position="7"/>
        <end position="18"/>
    </location>
</feature>
<accession>A0A4Y2CQ37</accession>
<dbReference type="AlphaFoldDB" id="A0A4Y2CQ37"/>
<dbReference type="Proteomes" id="UP000499080">
    <property type="component" value="Unassembled WGS sequence"/>
</dbReference>
<dbReference type="EMBL" id="BGPR01000219">
    <property type="protein sequence ID" value="GBM05798.1"/>
    <property type="molecule type" value="Genomic_DNA"/>
</dbReference>
<name>A0A4Y2CQ37_ARAVE</name>
<feature type="region of interest" description="Disordered" evidence="1">
    <location>
        <begin position="1"/>
        <end position="25"/>
    </location>
</feature>
<evidence type="ECO:0000256" key="1">
    <source>
        <dbReference type="SAM" id="MobiDB-lite"/>
    </source>
</evidence>
<reference evidence="2 3" key="1">
    <citation type="journal article" date="2019" name="Sci. Rep.">
        <title>Orb-weaving spider Araneus ventricosus genome elucidates the spidroin gene catalogue.</title>
        <authorList>
            <person name="Kono N."/>
            <person name="Nakamura H."/>
            <person name="Ohtoshi R."/>
            <person name="Moran D.A.P."/>
            <person name="Shinohara A."/>
            <person name="Yoshida Y."/>
            <person name="Fujiwara M."/>
            <person name="Mori M."/>
            <person name="Tomita M."/>
            <person name="Arakawa K."/>
        </authorList>
    </citation>
    <scope>NUCLEOTIDE SEQUENCE [LARGE SCALE GENOMIC DNA]</scope>
</reference>
<evidence type="ECO:0000313" key="3">
    <source>
        <dbReference type="Proteomes" id="UP000499080"/>
    </source>
</evidence>